<protein>
    <submittedName>
        <fullName evidence="1">DUF1631 domain-containing protein</fullName>
    </submittedName>
</protein>
<dbReference type="EMBL" id="JAJAWG010000001">
    <property type="protein sequence ID" value="MCB5194967.1"/>
    <property type="molecule type" value="Genomic_DNA"/>
</dbReference>
<evidence type="ECO:0000313" key="1">
    <source>
        <dbReference type="EMBL" id="MCB5194967.1"/>
    </source>
</evidence>
<gene>
    <name evidence="1" type="ORF">LG219_01505</name>
</gene>
<dbReference type="Proteomes" id="UP001198034">
    <property type="component" value="Unassembled WGS sequence"/>
</dbReference>
<sequence>MCALFAANSEAVVMSQACSILANPIAAGMTASVEVDPMLLMCRDLALNMLSQSMDGFFERLEETYFELADTTFDRKLRDDYFAAREATHQKRDVLAAQFKHHFLSGFNDRMRTTSRLDTSETRSPFYRVQANLDQLSLVANEEYEENLSADLVVKAFKHTGGAALTELEQRFAGLMPTQADGAINPLSPEAICDAFMQACKQLETGIDARLVALKAFENELSSQVADVYRHVNQYLITQNVDRVMPNSIKRQTHAASAIGPQANVDVASAITSSVAAPVSLTAHLAPSAQTAVQHSEADAAPSWMSVLDVLQHKPPVASAFNGADEAVFERNLLGVLRHSAWAKNLAQMDAMTLELIALLFERMFDDARLSVSVKGLIARLQIPILKVAMLDAGFFANKKHSARVLLDTLAEITLDEPDMRAGDARYDQIAVIVTQIGQQFTDDVVVFDQALAALSALQDAEAAALEVALQSNAQALLQNEMAELATATSEALVQSRLSQPEVPTLVRDFLAQYWSLALAGRFGIVGESAPEFIAALKTMDDLIWSVQAKQGADERFALVNVLPSMLKSLEDIAREQGMSDAAAKDFFAELVHCHAAAIRNGLRPAVAPVATPPELILPSIDNEAAKENKAALPCASLPPHSAFPVRGEWVEWLGEQDVVLRLRLSWISPKATRYLFTNRHGGNSQAFLHAELLEALSSGRIRRIQTGNSLMDQALNEFKAAI</sequence>
<dbReference type="InterPro" id="IPR012434">
    <property type="entry name" value="DUF1631"/>
</dbReference>
<name>A0ABS8BGX8_9NEIS</name>
<comment type="caution">
    <text evidence="1">The sequence shown here is derived from an EMBL/GenBank/DDBJ whole genome shotgun (WGS) entry which is preliminary data.</text>
</comment>
<dbReference type="RefSeq" id="WP_226762785.1">
    <property type="nucleotide sequence ID" value="NZ_JAJAWG010000001.1"/>
</dbReference>
<proteinExistence type="predicted"/>
<keyword evidence="2" id="KW-1185">Reference proteome</keyword>
<dbReference type="Pfam" id="PF07793">
    <property type="entry name" value="DUF1631"/>
    <property type="match status" value="1"/>
</dbReference>
<reference evidence="1 2" key="1">
    <citation type="submission" date="2021-10" db="EMBL/GenBank/DDBJ databases">
        <authorList>
            <person name="Chen M."/>
        </authorList>
    </citation>
    <scope>NUCLEOTIDE SEQUENCE [LARGE SCALE GENOMIC DNA]</scope>
    <source>
        <strain evidence="1 2">H3-26</strain>
    </source>
</reference>
<accession>A0ABS8BGX8</accession>
<organism evidence="1 2">
    <name type="scientific">Deefgea salmonis</name>
    <dbReference type="NCBI Taxonomy" id="2875502"/>
    <lineage>
        <taxon>Bacteria</taxon>
        <taxon>Pseudomonadati</taxon>
        <taxon>Pseudomonadota</taxon>
        <taxon>Betaproteobacteria</taxon>
        <taxon>Neisseriales</taxon>
        <taxon>Chitinibacteraceae</taxon>
        <taxon>Deefgea</taxon>
    </lineage>
</organism>
<evidence type="ECO:0000313" key="2">
    <source>
        <dbReference type="Proteomes" id="UP001198034"/>
    </source>
</evidence>